<dbReference type="SUPFAM" id="SSF51735">
    <property type="entry name" value="NAD(P)-binding Rossmann-fold domains"/>
    <property type="match status" value="1"/>
</dbReference>
<dbReference type="STRING" id="1210090.GCA_001613185_05788"/>
<dbReference type="AlphaFoldDB" id="A0A366DLF9"/>
<dbReference type="GO" id="GO:0033499">
    <property type="term" value="P:galactose catabolic process via UDP-galactose, Leloir pathway"/>
    <property type="evidence" value="ECO:0007669"/>
    <property type="project" value="TreeGrafter"/>
</dbReference>
<keyword evidence="8" id="KW-1185">Reference proteome</keyword>
<evidence type="ECO:0000313" key="8">
    <source>
        <dbReference type="Proteomes" id="UP000252586"/>
    </source>
</evidence>
<dbReference type="Proteomes" id="UP000252586">
    <property type="component" value="Unassembled WGS sequence"/>
</dbReference>
<dbReference type="InterPro" id="IPR036291">
    <property type="entry name" value="NAD(P)-bd_dom_sf"/>
</dbReference>
<name>A0A366DLF9_9NOCA</name>
<evidence type="ECO:0000313" key="7">
    <source>
        <dbReference type="EMBL" id="RBO90891.1"/>
    </source>
</evidence>
<reference evidence="7 8" key="1">
    <citation type="submission" date="2018-06" db="EMBL/GenBank/DDBJ databases">
        <title>Genomic Encyclopedia of Type Strains, Phase IV (KMG-IV): sequencing the most valuable type-strain genomes for metagenomic binning, comparative biology and taxonomic classification.</title>
        <authorList>
            <person name="Goeker M."/>
        </authorList>
    </citation>
    <scope>NUCLEOTIDE SEQUENCE [LARGE SCALE GENOMIC DNA]</scope>
    <source>
        <strain evidence="7 8">DSM 44599</strain>
    </source>
</reference>
<organism evidence="7 8">
    <name type="scientific">Nocardia puris</name>
    <dbReference type="NCBI Taxonomy" id="208602"/>
    <lineage>
        <taxon>Bacteria</taxon>
        <taxon>Bacillati</taxon>
        <taxon>Actinomycetota</taxon>
        <taxon>Actinomycetes</taxon>
        <taxon>Mycobacteriales</taxon>
        <taxon>Nocardiaceae</taxon>
        <taxon>Nocardia</taxon>
    </lineage>
</organism>
<evidence type="ECO:0000256" key="3">
    <source>
        <dbReference type="ARBA" id="ARBA00018569"/>
    </source>
</evidence>
<dbReference type="PANTHER" id="PTHR43725:SF53">
    <property type="entry name" value="UDP-ARABINOSE 4-EPIMERASE 1"/>
    <property type="match status" value="1"/>
</dbReference>
<dbReference type="Gene3D" id="3.40.50.720">
    <property type="entry name" value="NAD(P)-binding Rossmann-like Domain"/>
    <property type="match status" value="1"/>
</dbReference>
<comment type="similarity">
    <text evidence="2">Belongs to the NAD(P)-dependent epimerase/dehydratase family.</text>
</comment>
<feature type="domain" description="NAD-dependent epimerase/dehydratase" evidence="6">
    <location>
        <begin position="5"/>
        <end position="186"/>
    </location>
</feature>
<evidence type="ECO:0000256" key="2">
    <source>
        <dbReference type="ARBA" id="ARBA00007637"/>
    </source>
</evidence>
<dbReference type="Gene3D" id="3.90.25.10">
    <property type="entry name" value="UDP-galactose 4-epimerase, domain 1"/>
    <property type="match status" value="1"/>
</dbReference>
<dbReference type="InterPro" id="IPR001509">
    <property type="entry name" value="Epimerase_deHydtase"/>
</dbReference>
<sequence>MGRGVDLFDAGGVRRVMEGVDAVCHLAGVGRARESVAEPLRYFRVNAGGTVALLEAMKDVGVGRLVFASTGAIYGSPERQPMSEELPDAPPHPYAASKLAAEWAIEAQVAAGKVSARVLRLMNVAGGEDPDPTRLIPRTLAAAASGSALEINGDGSAVRDYLHVEDAAAAFVAGVEPQAGFARYVVGSGRGTSVLEVVAAVERITGRRVAGEHRPAVQEPSALVADPSRAIAELGWKPTKSDIDTIIRDTHPLPRA</sequence>
<accession>A0A366DLF9</accession>
<dbReference type="PANTHER" id="PTHR43725">
    <property type="entry name" value="UDP-GLUCOSE 4-EPIMERASE"/>
    <property type="match status" value="1"/>
</dbReference>
<comment type="pathway">
    <text evidence="1">Carbohydrate metabolism; galactose metabolism.</text>
</comment>
<dbReference type="EMBL" id="QNRE01000005">
    <property type="protein sequence ID" value="RBO90891.1"/>
    <property type="molecule type" value="Genomic_DNA"/>
</dbReference>
<dbReference type="Pfam" id="PF01370">
    <property type="entry name" value="Epimerase"/>
    <property type="match status" value="1"/>
</dbReference>
<evidence type="ECO:0000256" key="5">
    <source>
        <dbReference type="ARBA" id="ARBA00033067"/>
    </source>
</evidence>
<comment type="caution">
    <text evidence="7">The sequence shown here is derived from an EMBL/GenBank/DDBJ whole genome shotgun (WGS) entry which is preliminary data.</text>
</comment>
<evidence type="ECO:0000256" key="4">
    <source>
        <dbReference type="ARBA" id="ARBA00031367"/>
    </source>
</evidence>
<gene>
    <name evidence="7" type="ORF">DFR74_105297</name>
</gene>
<protein>
    <recommendedName>
        <fullName evidence="3">UDP-glucose 4-epimerase</fullName>
    </recommendedName>
    <alternativeName>
        <fullName evidence="5">Galactowaldenase</fullName>
    </alternativeName>
    <alternativeName>
        <fullName evidence="4">UDP-galactose 4-epimerase</fullName>
    </alternativeName>
</protein>
<evidence type="ECO:0000256" key="1">
    <source>
        <dbReference type="ARBA" id="ARBA00004947"/>
    </source>
</evidence>
<proteinExistence type="inferred from homology"/>
<evidence type="ECO:0000259" key="6">
    <source>
        <dbReference type="Pfam" id="PF01370"/>
    </source>
</evidence>